<keyword evidence="2" id="KW-1185">Reference proteome</keyword>
<dbReference type="SUPFAM" id="SSF56784">
    <property type="entry name" value="HAD-like"/>
    <property type="match status" value="1"/>
</dbReference>
<dbReference type="Gene3D" id="1.10.150.240">
    <property type="entry name" value="Putative phosphatase, domain 2"/>
    <property type="match status" value="1"/>
</dbReference>
<proteinExistence type="predicted"/>
<gene>
    <name evidence="1" type="ORF">ACFQ1S_42035</name>
</gene>
<feature type="non-terminal residue" evidence="1">
    <location>
        <position position="45"/>
    </location>
</feature>
<organism evidence="1 2">
    <name type="scientific">Kibdelosporangium lantanae</name>
    <dbReference type="NCBI Taxonomy" id="1497396"/>
    <lineage>
        <taxon>Bacteria</taxon>
        <taxon>Bacillati</taxon>
        <taxon>Actinomycetota</taxon>
        <taxon>Actinomycetes</taxon>
        <taxon>Pseudonocardiales</taxon>
        <taxon>Pseudonocardiaceae</taxon>
        <taxon>Kibdelosporangium</taxon>
    </lineage>
</organism>
<keyword evidence="1" id="KW-0378">Hydrolase</keyword>
<protein>
    <submittedName>
        <fullName evidence="1">HAD family hydrolase</fullName>
    </submittedName>
</protein>
<dbReference type="InterPro" id="IPR036412">
    <property type="entry name" value="HAD-like_sf"/>
</dbReference>
<comment type="caution">
    <text evidence="1">The sequence shown here is derived from an EMBL/GenBank/DDBJ whole genome shotgun (WGS) entry which is preliminary data.</text>
</comment>
<accession>A0ABW3MNH6</accession>
<dbReference type="EMBL" id="JBHTIS010003780">
    <property type="protein sequence ID" value="MFD1051673.1"/>
    <property type="molecule type" value="Genomic_DNA"/>
</dbReference>
<sequence>MTDCLVLDVDGTLVDTNYLHAAAWHRAFLRFDLAVPCWRIHRAIG</sequence>
<name>A0ABW3MNH6_9PSEU</name>
<dbReference type="InterPro" id="IPR023198">
    <property type="entry name" value="PGP-like_dom2"/>
</dbReference>
<dbReference type="GO" id="GO:0016787">
    <property type="term" value="F:hydrolase activity"/>
    <property type="evidence" value="ECO:0007669"/>
    <property type="project" value="UniProtKB-KW"/>
</dbReference>
<dbReference type="Proteomes" id="UP001597045">
    <property type="component" value="Unassembled WGS sequence"/>
</dbReference>
<reference evidence="2" key="1">
    <citation type="journal article" date="2019" name="Int. J. Syst. Evol. Microbiol.">
        <title>The Global Catalogue of Microorganisms (GCM) 10K type strain sequencing project: providing services to taxonomists for standard genome sequencing and annotation.</title>
        <authorList>
            <consortium name="The Broad Institute Genomics Platform"/>
            <consortium name="The Broad Institute Genome Sequencing Center for Infectious Disease"/>
            <person name="Wu L."/>
            <person name="Ma J."/>
        </authorList>
    </citation>
    <scope>NUCLEOTIDE SEQUENCE [LARGE SCALE GENOMIC DNA]</scope>
    <source>
        <strain evidence="2">JCM 31486</strain>
    </source>
</reference>
<evidence type="ECO:0000313" key="2">
    <source>
        <dbReference type="Proteomes" id="UP001597045"/>
    </source>
</evidence>
<evidence type="ECO:0000313" key="1">
    <source>
        <dbReference type="EMBL" id="MFD1051673.1"/>
    </source>
</evidence>